<dbReference type="AlphaFoldDB" id="R9GV55"/>
<dbReference type="InterPro" id="IPR017946">
    <property type="entry name" value="PLC-like_Pdiesterase_TIM-brl"/>
</dbReference>
<proteinExistence type="predicted"/>
<evidence type="ECO:0000313" key="3">
    <source>
        <dbReference type="Proteomes" id="UP000014174"/>
    </source>
</evidence>
<dbReference type="Gene3D" id="3.20.20.190">
    <property type="entry name" value="Phosphatidylinositol (PI) phosphodiesterase"/>
    <property type="match status" value="1"/>
</dbReference>
<feature type="signal peptide" evidence="1">
    <location>
        <begin position="1"/>
        <end position="23"/>
    </location>
</feature>
<keyword evidence="3" id="KW-1185">Reference proteome</keyword>
<dbReference type="Proteomes" id="UP000014174">
    <property type="component" value="Unassembled WGS sequence"/>
</dbReference>
<dbReference type="EMBL" id="AQPN01000142">
    <property type="protein sequence ID" value="EOR92814.1"/>
    <property type="molecule type" value="Genomic_DNA"/>
</dbReference>
<dbReference type="STRING" id="1150600.ADIARSV_4025"/>
<keyword evidence="1" id="KW-0732">Signal</keyword>
<dbReference type="CDD" id="cd08589">
    <property type="entry name" value="PI-PLCc_SaPLC1_like"/>
    <property type="match status" value="1"/>
</dbReference>
<organism evidence="2 3">
    <name type="scientific">Arcticibacter svalbardensis MN12-7</name>
    <dbReference type="NCBI Taxonomy" id="1150600"/>
    <lineage>
        <taxon>Bacteria</taxon>
        <taxon>Pseudomonadati</taxon>
        <taxon>Bacteroidota</taxon>
        <taxon>Sphingobacteriia</taxon>
        <taxon>Sphingobacteriales</taxon>
        <taxon>Sphingobacteriaceae</taxon>
        <taxon>Arcticibacter</taxon>
    </lineage>
</organism>
<protein>
    <recommendedName>
        <fullName evidence="4">Phosphoinositide phospholipase C, Ca2+-dependent</fullName>
    </recommendedName>
</protein>
<dbReference type="PATRIC" id="fig|1150600.3.peg.3986"/>
<dbReference type="eggNOG" id="COG0121">
    <property type="taxonomic scope" value="Bacteria"/>
</dbReference>
<gene>
    <name evidence="2" type="ORF">ADIARSV_4025</name>
</gene>
<evidence type="ECO:0000313" key="2">
    <source>
        <dbReference type="EMBL" id="EOR92814.1"/>
    </source>
</evidence>
<comment type="caution">
    <text evidence="2">The sequence shown here is derived from an EMBL/GenBank/DDBJ whole genome shotgun (WGS) entry which is preliminary data.</text>
</comment>
<reference evidence="2 3" key="1">
    <citation type="journal article" date="2013" name="Genome Announc.">
        <title>Draft Genome Sequence of Arcticibacter svalbardensis Strain MN12-7T, a Member of the Family Sphingobacteriaceae Isolated from an Arctic Soil Sample.</title>
        <authorList>
            <person name="Shivaji S."/>
            <person name="Ara S."/>
            <person name="Prasad S."/>
            <person name="Manasa B.P."/>
            <person name="Begum Z."/>
            <person name="Singh A."/>
            <person name="Kumar Pinnaka A."/>
        </authorList>
    </citation>
    <scope>NUCLEOTIDE SEQUENCE [LARGE SCALE GENOMIC DNA]</scope>
    <source>
        <strain evidence="2 3">MN12-7</strain>
    </source>
</reference>
<sequence>MKTTFLKIILCLVTLGNFQLASAQEEADKFKGLHLNEVQLIGSHNSYKPGIEPALWKIVYKRDSAAALALQYGHISFTKQLDLGLRNLEIDVVYDPLGGIYKNPLGIKLLKNTGVNAEPYDLEDNLSKPGLKVFHIPDIDFRSNHLLFVDCLKELKEWSASHPGHLPIIITMNTKDSNEKSLKQMLPFNKAALDNLDIEIKSVLEDKQLITPDFVRGEFSNLNAAVTAKGWPLISDLKGRFLFVLDETGKKMEAYKNGHPSLKGRVLFVNDKPGSPESAFLIMNNPKRDGEKIDSLAAKGYLIRTRADANTVEARNNDFTMFDAAKKKCRTNYHYRLLFTLYVFSINL</sequence>
<dbReference type="SUPFAM" id="SSF51695">
    <property type="entry name" value="PLC-like phosphodiesterases"/>
    <property type="match status" value="1"/>
</dbReference>
<dbReference type="RefSeq" id="WP_016197244.1">
    <property type="nucleotide sequence ID" value="NZ_AQPN01000142.1"/>
</dbReference>
<dbReference type="GO" id="GO:0006629">
    <property type="term" value="P:lipid metabolic process"/>
    <property type="evidence" value="ECO:0007669"/>
    <property type="project" value="InterPro"/>
</dbReference>
<dbReference type="GO" id="GO:0008081">
    <property type="term" value="F:phosphoric diester hydrolase activity"/>
    <property type="evidence" value="ECO:0007669"/>
    <property type="project" value="InterPro"/>
</dbReference>
<accession>R9GV55</accession>
<feature type="chain" id="PRO_5004481971" description="Phosphoinositide phospholipase C, Ca2+-dependent" evidence="1">
    <location>
        <begin position="24"/>
        <end position="348"/>
    </location>
</feature>
<evidence type="ECO:0008006" key="4">
    <source>
        <dbReference type="Google" id="ProtNLM"/>
    </source>
</evidence>
<evidence type="ECO:0000256" key="1">
    <source>
        <dbReference type="SAM" id="SignalP"/>
    </source>
</evidence>
<dbReference type="Pfam" id="PF16670">
    <property type="entry name" value="PI-PLC-C1"/>
    <property type="match status" value="1"/>
</dbReference>
<dbReference type="InterPro" id="IPR032075">
    <property type="entry name" value="PI-PLC-C1"/>
</dbReference>
<name>R9GV55_9SPHI</name>